<dbReference type="PANTHER" id="PTHR11662">
    <property type="entry name" value="SOLUTE CARRIER FAMILY 17"/>
    <property type="match status" value="1"/>
</dbReference>
<evidence type="ECO:0000313" key="9">
    <source>
        <dbReference type="Proteomes" id="UP000267430"/>
    </source>
</evidence>
<feature type="transmembrane region" description="Helical" evidence="6">
    <location>
        <begin position="347"/>
        <end position="368"/>
    </location>
</feature>
<feature type="transmembrane region" description="Helical" evidence="6">
    <location>
        <begin position="289"/>
        <end position="309"/>
    </location>
</feature>
<feature type="transmembrane region" description="Helical" evidence="6">
    <location>
        <begin position="28"/>
        <end position="50"/>
    </location>
</feature>
<dbReference type="Pfam" id="PF07690">
    <property type="entry name" value="MFS_1"/>
    <property type="match status" value="1"/>
</dbReference>
<dbReference type="CDD" id="cd17319">
    <property type="entry name" value="MFS_ExuT_GudP_like"/>
    <property type="match status" value="1"/>
</dbReference>
<keyword evidence="4 6" id="KW-1133">Transmembrane helix</keyword>
<dbReference type="Gene3D" id="1.20.1250.20">
    <property type="entry name" value="MFS general substrate transporter like domains"/>
    <property type="match status" value="2"/>
</dbReference>
<keyword evidence="9" id="KW-1185">Reference proteome</keyword>
<proteinExistence type="predicted"/>
<evidence type="ECO:0000256" key="4">
    <source>
        <dbReference type="ARBA" id="ARBA00022989"/>
    </source>
</evidence>
<dbReference type="InterPro" id="IPR050382">
    <property type="entry name" value="MFS_Na/Anion_cotransporter"/>
</dbReference>
<evidence type="ECO:0000256" key="3">
    <source>
        <dbReference type="ARBA" id="ARBA00022692"/>
    </source>
</evidence>
<dbReference type="InterPro" id="IPR020846">
    <property type="entry name" value="MFS_dom"/>
</dbReference>
<reference evidence="8 9" key="1">
    <citation type="submission" date="2018-12" db="EMBL/GenBank/DDBJ databases">
        <title>Bacillus chawlae sp. nov., Bacillus glennii sp. nov., and Bacillus saganii sp. nov. Isolated from the Vehicle Assembly Building at Kennedy Space Center where the Viking Spacecraft were Assembled.</title>
        <authorList>
            <person name="Seuylemezian A."/>
            <person name="Vaishampayan P."/>
        </authorList>
    </citation>
    <scope>NUCLEOTIDE SEQUENCE [LARGE SCALE GENOMIC DNA]</scope>
    <source>
        <strain evidence="8 9">L5</strain>
    </source>
</reference>
<dbReference type="PROSITE" id="PS50850">
    <property type="entry name" value="MFS"/>
    <property type="match status" value="1"/>
</dbReference>
<evidence type="ECO:0000256" key="1">
    <source>
        <dbReference type="ARBA" id="ARBA00004651"/>
    </source>
</evidence>
<dbReference type="EMBL" id="RYZZ01000001">
    <property type="protein sequence ID" value="RUQ32839.1"/>
    <property type="molecule type" value="Genomic_DNA"/>
</dbReference>
<dbReference type="SUPFAM" id="SSF103473">
    <property type="entry name" value="MFS general substrate transporter"/>
    <property type="match status" value="1"/>
</dbReference>
<comment type="caution">
    <text evidence="8">The sequence shown here is derived from an EMBL/GenBank/DDBJ whole genome shotgun (WGS) entry which is preliminary data.</text>
</comment>
<keyword evidence="3 6" id="KW-0812">Transmembrane</keyword>
<evidence type="ECO:0000313" key="8">
    <source>
        <dbReference type="EMBL" id="RUQ32839.1"/>
    </source>
</evidence>
<gene>
    <name evidence="8" type="ORF">ELQ35_01785</name>
</gene>
<dbReference type="OrthoDB" id="6360at2"/>
<accession>A0A3S0VU65</accession>
<dbReference type="RefSeq" id="WP_126863130.1">
    <property type="nucleotide sequence ID" value="NZ_JAUSTX010000029.1"/>
</dbReference>
<dbReference type="PANTHER" id="PTHR11662:SF399">
    <property type="entry name" value="FI19708P1-RELATED"/>
    <property type="match status" value="1"/>
</dbReference>
<feature type="transmembrane region" description="Helical" evidence="6">
    <location>
        <begin position="414"/>
        <end position="433"/>
    </location>
</feature>
<sequence length="443" mass="48196">MSMKPELNSVEKTVNLDTMKPTSVRWRIFLMLLVLSAINYLDRAVLSIAMPAINEDLNFDPAIVGIIFSSFFWGYTLVQIPFGILADRVRPDKLIVGSAVAWGIVQTLTGFVTGSKSLIFLRTLLGVAEAPVFIGGAKLQSLWLTSAERGRGATLLTSGTPLGTAIGGPIIVVFMAWFGGWRGALIATGILTLVIAWIAWKVIKGTPATSKSMNEAERQYIQSALDEEYEAQKGTGHVKVTVKDYLKDLNFWCLNLGFFFYITVFYGLMTWGPSYLAATQNLNIQSIGSAVLIIFGSGFVGELTGGWIADTWRKKGGSFNVVMRTMLSISGIVTAVSIYSLSKTTSLTMAITLLSISLFFLRWGSLYWSFPAALSKREHIGIVGGCMNFTGNIAGIIIPIYIGVIVQATGSYNIALMTFVASGLLLVLASVLIKYNRKFGSEM</sequence>
<dbReference type="GO" id="GO:0005886">
    <property type="term" value="C:plasma membrane"/>
    <property type="evidence" value="ECO:0007669"/>
    <property type="project" value="UniProtKB-SubCell"/>
</dbReference>
<keyword evidence="5 6" id="KW-0472">Membrane</keyword>
<dbReference type="AlphaFoldDB" id="A0A3S0VU65"/>
<name>A0A3S0VU65_9BACI</name>
<feature type="transmembrane region" description="Helical" evidence="6">
    <location>
        <begin position="160"/>
        <end position="178"/>
    </location>
</feature>
<feature type="transmembrane region" description="Helical" evidence="6">
    <location>
        <begin position="94"/>
        <end position="113"/>
    </location>
</feature>
<evidence type="ECO:0000259" key="7">
    <source>
        <dbReference type="PROSITE" id="PS50850"/>
    </source>
</evidence>
<evidence type="ECO:0000256" key="5">
    <source>
        <dbReference type="ARBA" id="ARBA00023136"/>
    </source>
</evidence>
<dbReference type="InterPro" id="IPR011701">
    <property type="entry name" value="MFS"/>
</dbReference>
<evidence type="ECO:0000256" key="6">
    <source>
        <dbReference type="SAM" id="Phobius"/>
    </source>
</evidence>
<feature type="transmembrane region" description="Helical" evidence="6">
    <location>
        <begin position="184"/>
        <end position="203"/>
    </location>
</feature>
<comment type="subcellular location">
    <subcellularLocation>
        <location evidence="1">Cell membrane</location>
        <topology evidence="1">Multi-pass membrane protein</topology>
    </subcellularLocation>
</comment>
<organism evidence="8 9">
    <name type="scientific">Peribacillus cavernae</name>
    <dbReference type="NCBI Taxonomy" id="1674310"/>
    <lineage>
        <taxon>Bacteria</taxon>
        <taxon>Bacillati</taxon>
        <taxon>Bacillota</taxon>
        <taxon>Bacilli</taxon>
        <taxon>Bacillales</taxon>
        <taxon>Bacillaceae</taxon>
        <taxon>Peribacillus</taxon>
    </lineage>
</organism>
<dbReference type="Proteomes" id="UP000267430">
    <property type="component" value="Unassembled WGS sequence"/>
</dbReference>
<feature type="transmembrane region" description="Helical" evidence="6">
    <location>
        <begin position="380"/>
        <end position="402"/>
    </location>
</feature>
<feature type="transmembrane region" description="Helical" evidence="6">
    <location>
        <begin position="62"/>
        <end position="82"/>
    </location>
</feature>
<feature type="transmembrane region" description="Helical" evidence="6">
    <location>
        <begin position="321"/>
        <end position="341"/>
    </location>
</feature>
<keyword evidence="2" id="KW-0813">Transport</keyword>
<feature type="transmembrane region" description="Helical" evidence="6">
    <location>
        <begin position="249"/>
        <end position="269"/>
    </location>
</feature>
<evidence type="ECO:0000256" key="2">
    <source>
        <dbReference type="ARBA" id="ARBA00022448"/>
    </source>
</evidence>
<dbReference type="InterPro" id="IPR036259">
    <property type="entry name" value="MFS_trans_sf"/>
</dbReference>
<feature type="domain" description="Major facilitator superfamily (MFS) profile" evidence="7">
    <location>
        <begin position="28"/>
        <end position="438"/>
    </location>
</feature>
<protein>
    <submittedName>
        <fullName evidence="8">MFS transporter</fullName>
    </submittedName>
</protein>
<dbReference type="GO" id="GO:0022857">
    <property type="term" value="F:transmembrane transporter activity"/>
    <property type="evidence" value="ECO:0007669"/>
    <property type="project" value="InterPro"/>
</dbReference>